<dbReference type="Pfam" id="PF01757">
    <property type="entry name" value="Acyl_transf_3"/>
    <property type="match status" value="1"/>
</dbReference>
<feature type="transmembrane region" description="Helical" evidence="1">
    <location>
        <begin position="203"/>
        <end position="223"/>
    </location>
</feature>
<evidence type="ECO:0000313" key="3">
    <source>
        <dbReference type="EMBL" id="MBE3640530.1"/>
    </source>
</evidence>
<keyword evidence="4" id="KW-1185">Reference proteome</keyword>
<feature type="transmembrane region" description="Helical" evidence="1">
    <location>
        <begin position="136"/>
        <end position="157"/>
    </location>
</feature>
<feature type="transmembrane region" description="Helical" evidence="1">
    <location>
        <begin position="77"/>
        <end position="101"/>
    </location>
</feature>
<dbReference type="InterPro" id="IPR002656">
    <property type="entry name" value="Acyl_transf_3_dom"/>
</dbReference>
<keyword evidence="1" id="KW-1133">Transmembrane helix</keyword>
<keyword evidence="3" id="KW-0012">Acyltransferase</keyword>
<accession>A0A8J7CJ93</accession>
<dbReference type="RefSeq" id="WP_193186857.1">
    <property type="nucleotide sequence ID" value="NZ_JACVXA010000102.1"/>
</dbReference>
<dbReference type="Proteomes" id="UP000609121">
    <property type="component" value="Unassembled WGS sequence"/>
</dbReference>
<name>A0A8J7CJ93_9RHOB</name>
<comment type="caution">
    <text evidence="3">The sequence shown here is derived from an EMBL/GenBank/DDBJ whole genome shotgun (WGS) entry which is preliminary data.</text>
</comment>
<evidence type="ECO:0000313" key="4">
    <source>
        <dbReference type="Proteomes" id="UP000609121"/>
    </source>
</evidence>
<proteinExistence type="predicted"/>
<feature type="transmembrane region" description="Helical" evidence="1">
    <location>
        <begin position="164"/>
        <end position="183"/>
    </location>
</feature>
<keyword evidence="1" id="KW-0812">Transmembrane</keyword>
<dbReference type="GO" id="GO:0009103">
    <property type="term" value="P:lipopolysaccharide biosynthetic process"/>
    <property type="evidence" value="ECO:0007669"/>
    <property type="project" value="TreeGrafter"/>
</dbReference>
<feature type="transmembrane region" description="Helical" evidence="1">
    <location>
        <begin position="324"/>
        <end position="345"/>
    </location>
</feature>
<evidence type="ECO:0000256" key="1">
    <source>
        <dbReference type="SAM" id="Phobius"/>
    </source>
</evidence>
<keyword evidence="3" id="KW-0808">Transferase</keyword>
<reference evidence="3" key="1">
    <citation type="submission" date="2020-09" db="EMBL/GenBank/DDBJ databases">
        <title>A novel bacterium of genus Mangrovicoccus, isolated from South China Sea.</title>
        <authorList>
            <person name="Huang H."/>
            <person name="Mo K."/>
            <person name="Hu Y."/>
        </authorList>
    </citation>
    <scope>NUCLEOTIDE SEQUENCE</scope>
    <source>
        <strain evidence="3">HB182678</strain>
    </source>
</reference>
<keyword evidence="1" id="KW-0472">Membrane</keyword>
<dbReference type="AlphaFoldDB" id="A0A8J7CJ93"/>
<dbReference type="InterPro" id="IPR050879">
    <property type="entry name" value="Acyltransferase_3"/>
</dbReference>
<gene>
    <name evidence="3" type="ORF">ICN82_20195</name>
</gene>
<dbReference type="GO" id="GO:0016747">
    <property type="term" value="F:acyltransferase activity, transferring groups other than amino-acyl groups"/>
    <property type="evidence" value="ECO:0007669"/>
    <property type="project" value="InterPro"/>
</dbReference>
<dbReference type="PANTHER" id="PTHR23028">
    <property type="entry name" value="ACETYLTRANSFERASE"/>
    <property type="match status" value="1"/>
</dbReference>
<protein>
    <submittedName>
        <fullName evidence="3">Acyltransferase</fullName>
    </submittedName>
</protein>
<feature type="transmembrane region" description="Helical" evidence="1">
    <location>
        <begin position="38"/>
        <end position="57"/>
    </location>
</feature>
<feature type="transmembrane region" description="Helical" evidence="1">
    <location>
        <begin position="293"/>
        <end position="312"/>
    </location>
</feature>
<dbReference type="EMBL" id="JACVXA010000102">
    <property type="protein sequence ID" value="MBE3640530.1"/>
    <property type="molecule type" value="Genomic_DNA"/>
</dbReference>
<feature type="domain" description="Acyltransferase 3" evidence="2">
    <location>
        <begin position="12"/>
        <end position="340"/>
    </location>
</feature>
<organism evidence="3 4">
    <name type="scientific">Mangrovicoccus algicola</name>
    <dbReference type="NCBI Taxonomy" id="2771008"/>
    <lineage>
        <taxon>Bacteria</taxon>
        <taxon>Pseudomonadati</taxon>
        <taxon>Pseudomonadota</taxon>
        <taxon>Alphaproteobacteria</taxon>
        <taxon>Rhodobacterales</taxon>
        <taxon>Paracoccaceae</taxon>
        <taxon>Mangrovicoccus</taxon>
    </lineage>
</organism>
<dbReference type="GO" id="GO:0016020">
    <property type="term" value="C:membrane"/>
    <property type="evidence" value="ECO:0007669"/>
    <property type="project" value="TreeGrafter"/>
</dbReference>
<evidence type="ECO:0000259" key="2">
    <source>
        <dbReference type="Pfam" id="PF01757"/>
    </source>
</evidence>
<sequence length="361" mass="40319">MALTMHNHATIPSLDGLRAVSIAIVFFAHAHIGLPLPGGFGVTVFFFLSGFLITTLFQREAEAAGGIDLRAFYIRRLLRLSPPLLVTLAVTYGLVAAGIFLGKLVPGAMLSQLLYYYNYYQVLVPDWNEGARGLNVLWSLAVEEHFYLIFPSLFLLFLRRRLTLWHMAAILAGLLVWRCLRIGVFGTEPNTIYMSTDTRFDSILYGAVLAMMTARGVAARIFPATGAGRILWLGGAGAVLLACFLPDDDFFRETVRYSLQGLALMPVFHYAVTQPRLLPFRPLNWGWMRRIGFYSYSVYLIHTVLLANMDVFWQAAGLEGLPAILRALVTGALCLGYAVAVYHLAERPAKRWRARLTPVPR</sequence>
<dbReference type="PANTHER" id="PTHR23028:SF53">
    <property type="entry name" value="ACYL_TRANSF_3 DOMAIN-CONTAINING PROTEIN"/>
    <property type="match status" value="1"/>
</dbReference>